<evidence type="ECO:0000256" key="2">
    <source>
        <dbReference type="SAM" id="MobiDB-lite"/>
    </source>
</evidence>
<dbReference type="EMBL" id="JAPQKH010000004">
    <property type="protein sequence ID" value="KAJ5100632.1"/>
    <property type="molecule type" value="Genomic_DNA"/>
</dbReference>
<dbReference type="GO" id="GO:0003676">
    <property type="term" value="F:nucleic acid binding"/>
    <property type="evidence" value="ECO:0007669"/>
    <property type="project" value="InterPro"/>
</dbReference>
<dbReference type="InterPro" id="IPR001878">
    <property type="entry name" value="Znf_CCHC"/>
</dbReference>
<sequence>MSSAGGGDGGAGGPGGPGGPSMPVYPPPVPADLAVPPPLAILPAPDGSAAAAVPAAPVALGNQGRVPRRREARCWLCRQPGHRKPECPRRGQRAQPNAAAPNNARPPKPPKPPKPAKSAKGAGVSAGRSQASGPVHAARGFAPTFANVSGV</sequence>
<evidence type="ECO:0000313" key="4">
    <source>
        <dbReference type="EMBL" id="KAJ5100632.1"/>
    </source>
</evidence>
<feature type="compositionally biased region" description="Low complexity" evidence="2">
    <location>
        <begin position="93"/>
        <end position="103"/>
    </location>
</feature>
<feature type="domain" description="CCHC-type" evidence="3">
    <location>
        <begin position="73"/>
        <end position="89"/>
    </location>
</feature>
<accession>A0A9W9FI67</accession>
<dbReference type="SUPFAM" id="SSF57756">
    <property type="entry name" value="Retrovirus zinc finger-like domains"/>
    <property type="match status" value="1"/>
</dbReference>
<feature type="compositionally biased region" description="Gly residues" evidence="2">
    <location>
        <begin position="1"/>
        <end position="19"/>
    </location>
</feature>
<dbReference type="AlphaFoldDB" id="A0A9W9FI67"/>
<keyword evidence="1" id="KW-0862">Zinc</keyword>
<feature type="compositionally biased region" description="Pro residues" evidence="2">
    <location>
        <begin position="104"/>
        <end position="115"/>
    </location>
</feature>
<keyword evidence="5" id="KW-1185">Reference proteome</keyword>
<reference evidence="4" key="2">
    <citation type="journal article" date="2023" name="IMA Fungus">
        <title>Comparative genomic study of the Penicillium genus elucidates a diverse pangenome and 15 lateral gene transfer events.</title>
        <authorList>
            <person name="Petersen C."/>
            <person name="Sorensen T."/>
            <person name="Nielsen M.R."/>
            <person name="Sondergaard T.E."/>
            <person name="Sorensen J.L."/>
            <person name="Fitzpatrick D.A."/>
            <person name="Frisvad J.C."/>
            <person name="Nielsen K.L."/>
        </authorList>
    </citation>
    <scope>NUCLEOTIDE SEQUENCE</scope>
    <source>
        <strain evidence="4">IBT 30069</strain>
    </source>
</reference>
<dbReference type="Proteomes" id="UP001149165">
    <property type="component" value="Unassembled WGS sequence"/>
</dbReference>
<feature type="region of interest" description="Disordered" evidence="2">
    <location>
        <begin position="1"/>
        <end position="53"/>
    </location>
</feature>
<keyword evidence="1" id="KW-0863">Zinc-finger</keyword>
<gene>
    <name evidence="4" type="ORF">N7456_006684</name>
</gene>
<evidence type="ECO:0000313" key="5">
    <source>
        <dbReference type="Proteomes" id="UP001149165"/>
    </source>
</evidence>
<dbReference type="PROSITE" id="PS50158">
    <property type="entry name" value="ZF_CCHC"/>
    <property type="match status" value="1"/>
</dbReference>
<evidence type="ECO:0000256" key="1">
    <source>
        <dbReference type="PROSITE-ProRule" id="PRU00047"/>
    </source>
</evidence>
<organism evidence="4 5">
    <name type="scientific">Penicillium angulare</name>
    <dbReference type="NCBI Taxonomy" id="116970"/>
    <lineage>
        <taxon>Eukaryota</taxon>
        <taxon>Fungi</taxon>
        <taxon>Dikarya</taxon>
        <taxon>Ascomycota</taxon>
        <taxon>Pezizomycotina</taxon>
        <taxon>Eurotiomycetes</taxon>
        <taxon>Eurotiomycetidae</taxon>
        <taxon>Eurotiales</taxon>
        <taxon>Aspergillaceae</taxon>
        <taxon>Penicillium</taxon>
    </lineage>
</organism>
<dbReference type="GO" id="GO:0008270">
    <property type="term" value="F:zinc ion binding"/>
    <property type="evidence" value="ECO:0007669"/>
    <property type="project" value="UniProtKB-KW"/>
</dbReference>
<name>A0A9W9FI67_9EURO</name>
<keyword evidence="1" id="KW-0479">Metal-binding</keyword>
<proteinExistence type="predicted"/>
<dbReference type="InterPro" id="IPR036875">
    <property type="entry name" value="Znf_CCHC_sf"/>
</dbReference>
<comment type="caution">
    <text evidence="4">The sequence shown here is derived from an EMBL/GenBank/DDBJ whole genome shotgun (WGS) entry which is preliminary data.</text>
</comment>
<feature type="region of interest" description="Disordered" evidence="2">
    <location>
        <begin position="79"/>
        <end position="151"/>
    </location>
</feature>
<feature type="compositionally biased region" description="Low complexity" evidence="2">
    <location>
        <begin position="116"/>
        <end position="129"/>
    </location>
</feature>
<feature type="compositionally biased region" description="Low complexity" evidence="2">
    <location>
        <begin position="41"/>
        <end position="53"/>
    </location>
</feature>
<evidence type="ECO:0000259" key="3">
    <source>
        <dbReference type="PROSITE" id="PS50158"/>
    </source>
</evidence>
<protein>
    <recommendedName>
        <fullName evidence="3">CCHC-type domain-containing protein</fullName>
    </recommendedName>
</protein>
<reference evidence="4" key="1">
    <citation type="submission" date="2022-11" db="EMBL/GenBank/DDBJ databases">
        <authorList>
            <person name="Petersen C."/>
        </authorList>
    </citation>
    <scope>NUCLEOTIDE SEQUENCE</scope>
    <source>
        <strain evidence="4">IBT 30069</strain>
    </source>
</reference>
<feature type="compositionally biased region" description="Pro residues" evidence="2">
    <location>
        <begin position="23"/>
        <end position="40"/>
    </location>
</feature>